<dbReference type="InterPro" id="IPR012349">
    <property type="entry name" value="Split_barrel_FMN-bd"/>
</dbReference>
<dbReference type="RefSeq" id="WP_185883821.1">
    <property type="nucleotide sequence ID" value="NZ_CP060052.1"/>
</dbReference>
<gene>
    <name evidence="2" type="ORF">H4O24_11375</name>
</gene>
<proteinExistence type="predicted"/>
<feature type="domain" description="General stress protein FMN-binding split barrel" evidence="1">
    <location>
        <begin position="12"/>
        <end position="143"/>
    </location>
</feature>
<dbReference type="AlphaFoldDB" id="A0A7G6VS44"/>
<dbReference type="EMBL" id="CP060052">
    <property type="protein sequence ID" value="QNE04559.1"/>
    <property type="molecule type" value="Genomic_DNA"/>
</dbReference>
<sequence>MKYEEGNPDELKHKFWKAMASSPFVMLQLDDDPDSSAPMTAQLDKDANHAIWFFTYKDNRFAKMGPANVSFASKDHKIFARFHGNLVEETSRERLEKQWDNTVEAWFPEGKSDPKLLMIRMDLGDATIWDGDLGLTNVAKMMLGMDVTDDVGKNHTETTL</sequence>
<dbReference type="Gene3D" id="2.30.110.10">
    <property type="entry name" value="Electron Transport, Fmn-binding Protein, Chain A"/>
    <property type="match status" value="1"/>
</dbReference>
<dbReference type="InterPro" id="IPR052917">
    <property type="entry name" value="Stress-Dev_Protein"/>
</dbReference>
<organism evidence="2 3">
    <name type="scientific">Croceicoccus marinus</name>
    <dbReference type="NCBI Taxonomy" id="450378"/>
    <lineage>
        <taxon>Bacteria</taxon>
        <taxon>Pseudomonadati</taxon>
        <taxon>Pseudomonadota</taxon>
        <taxon>Alphaproteobacteria</taxon>
        <taxon>Sphingomonadales</taxon>
        <taxon>Erythrobacteraceae</taxon>
        <taxon>Croceicoccus</taxon>
    </lineage>
</organism>
<name>A0A7G6VS44_9SPHN</name>
<evidence type="ECO:0000313" key="2">
    <source>
        <dbReference type="EMBL" id="QNE04559.1"/>
    </source>
</evidence>
<dbReference type="Pfam" id="PF16242">
    <property type="entry name" value="Pyrid_ox_like"/>
    <property type="match status" value="1"/>
</dbReference>
<dbReference type="Proteomes" id="UP000515297">
    <property type="component" value="Chromosome"/>
</dbReference>
<dbReference type="SUPFAM" id="SSF50475">
    <property type="entry name" value="FMN-binding split barrel"/>
    <property type="match status" value="1"/>
</dbReference>
<protein>
    <submittedName>
        <fullName evidence="2">Pyridoxamine 5'-phosphate oxidase family protein</fullName>
    </submittedName>
</protein>
<dbReference type="PANTHER" id="PTHR34818:SF1">
    <property type="entry name" value="PROTEIN BLI-3"/>
    <property type="match status" value="1"/>
</dbReference>
<reference evidence="2 3" key="1">
    <citation type="submission" date="2020-08" db="EMBL/GenBank/DDBJ databases">
        <authorList>
            <person name="Liu G."/>
            <person name="Sun C."/>
        </authorList>
    </citation>
    <scope>NUCLEOTIDE SEQUENCE [LARGE SCALE GENOMIC DNA]</scope>
    <source>
        <strain evidence="2 3">OT19</strain>
    </source>
</reference>
<dbReference type="InterPro" id="IPR038725">
    <property type="entry name" value="YdaG_split_barrel_FMN-bd"/>
</dbReference>
<evidence type="ECO:0000313" key="3">
    <source>
        <dbReference type="Proteomes" id="UP000515297"/>
    </source>
</evidence>
<accession>A0A7G6VS44</accession>
<evidence type="ECO:0000259" key="1">
    <source>
        <dbReference type="Pfam" id="PF16242"/>
    </source>
</evidence>
<dbReference type="PANTHER" id="PTHR34818">
    <property type="entry name" value="PROTEIN BLI-3"/>
    <property type="match status" value="1"/>
</dbReference>